<accession>A0A2T6K735</accession>
<sequence>MRLRKSYPLDIADEIDAGQDTISMDQALKPDEMILAPMPCEDRHKRWLLVQTIAPTDDPSDNDWRLQALVMAKAPVRSTTAD</sequence>
<evidence type="ECO:0000313" key="1">
    <source>
        <dbReference type="EMBL" id="PUB10422.1"/>
    </source>
</evidence>
<protein>
    <submittedName>
        <fullName evidence="1">Uncharacterized protein</fullName>
    </submittedName>
</protein>
<evidence type="ECO:0000313" key="2">
    <source>
        <dbReference type="Proteomes" id="UP000244523"/>
    </source>
</evidence>
<dbReference type="EMBL" id="QBUD01000019">
    <property type="protein sequence ID" value="PUB10422.1"/>
    <property type="molecule type" value="Genomic_DNA"/>
</dbReference>
<comment type="caution">
    <text evidence="1">The sequence shown here is derived from an EMBL/GenBank/DDBJ whole genome shotgun (WGS) entry which is preliminary data.</text>
</comment>
<proteinExistence type="predicted"/>
<gene>
    <name evidence="1" type="ORF">C8N45_11949</name>
</gene>
<name>A0A2T6K735_9RHOB</name>
<organism evidence="1 2">
    <name type="scientific">Yoonia sediminilitoris</name>
    <dbReference type="NCBI Taxonomy" id="1286148"/>
    <lineage>
        <taxon>Bacteria</taxon>
        <taxon>Pseudomonadati</taxon>
        <taxon>Pseudomonadota</taxon>
        <taxon>Alphaproteobacteria</taxon>
        <taxon>Rhodobacterales</taxon>
        <taxon>Paracoccaceae</taxon>
        <taxon>Yoonia</taxon>
    </lineage>
</organism>
<dbReference type="Proteomes" id="UP000244523">
    <property type="component" value="Unassembled WGS sequence"/>
</dbReference>
<reference evidence="1 2" key="1">
    <citation type="submission" date="2018-04" db="EMBL/GenBank/DDBJ databases">
        <title>Genomic Encyclopedia of Archaeal and Bacterial Type Strains, Phase II (KMG-II): from individual species to whole genera.</title>
        <authorList>
            <person name="Goeker M."/>
        </authorList>
    </citation>
    <scope>NUCLEOTIDE SEQUENCE [LARGE SCALE GENOMIC DNA]</scope>
    <source>
        <strain evidence="1 2">DSM 29955</strain>
    </source>
</reference>
<keyword evidence="2" id="KW-1185">Reference proteome</keyword>
<dbReference type="AlphaFoldDB" id="A0A2T6K735"/>